<dbReference type="EMBL" id="CP069036">
    <property type="protein sequence ID" value="QRD03030.1"/>
    <property type="molecule type" value="Genomic_DNA"/>
</dbReference>
<dbReference type="Proteomes" id="UP000663193">
    <property type="component" value="Chromosome 14"/>
</dbReference>
<evidence type="ECO:0000313" key="1">
    <source>
        <dbReference type="EMBL" id="QRD03030.1"/>
    </source>
</evidence>
<dbReference type="AlphaFoldDB" id="A0A7U2FCZ8"/>
<dbReference type="VEuPathDB" id="FungiDB:JI435_141860"/>
<keyword evidence="2" id="KW-1185">Reference proteome</keyword>
<gene>
    <name evidence="1" type="ORF">JI435_141860</name>
</gene>
<organism evidence="1 2">
    <name type="scientific">Phaeosphaeria nodorum (strain SN15 / ATCC MYA-4574 / FGSC 10173)</name>
    <name type="common">Glume blotch fungus</name>
    <name type="synonym">Parastagonospora nodorum</name>
    <dbReference type="NCBI Taxonomy" id="321614"/>
    <lineage>
        <taxon>Eukaryota</taxon>
        <taxon>Fungi</taxon>
        <taxon>Dikarya</taxon>
        <taxon>Ascomycota</taxon>
        <taxon>Pezizomycotina</taxon>
        <taxon>Dothideomycetes</taxon>
        <taxon>Pleosporomycetidae</taxon>
        <taxon>Pleosporales</taxon>
        <taxon>Pleosporineae</taxon>
        <taxon>Phaeosphaeriaceae</taxon>
        <taxon>Parastagonospora</taxon>
    </lineage>
</organism>
<name>A0A7U2FCZ8_PHANO</name>
<proteinExistence type="predicted"/>
<accession>A0A7U2FCZ8</accession>
<dbReference type="RefSeq" id="XP_001804386.1">
    <property type="nucleotide sequence ID" value="XM_001804334.1"/>
</dbReference>
<evidence type="ECO:0000313" key="2">
    <source>
        <dbReference type="Proteomes" id="UP000663193"/>
    </source>
</evidence>
<dbReference type="KEGG" id="pno:SNOG_14186"/>
<protein>
    <submittedName>
        <fullName evidence="1">Uncharacterized protein</fullName>
    </submittedName>
</protein>
<reference evidence="2" key="1">
    <citation type="journal article" date="2021" name="BMC Genomics">
        <title>Chromosome-level genome assembly and manually-curated proteome of model necrotroph Parastagonospora nodorum Sn15 reveals a genome-wide trove of candidate effector homologs, and redundancy of virulence-related functions within an accessory chromosome.</title>
        <authorList>
            <person name="Bertazzoni S."/>
            <person name="Jones D.A.B."/>
            <person name="Phan H.T."/>
            <person name="Tan K.-C."/>
            <person name="Hane J.K."/>
        </authorList>
    </citation>
    <scope>NUCLEOTIDE SEQUENCE [LARGE SCALE GENOMIC DNA]</scope>
    <source>
        <strain evidence="2">SN15 / ATCC MYA-4574 / FGSC 10173)</strain>
    </source>
</reference>
<sequence>MNLTAQQRNSVPRCIRQCVRQGQADGRRQGAYAYCNQAQASGRRTESGDRCGFGFHTLHEQARRYYYQPCRDQDQDNVNVSSEVGDASPAANRQAPIVAITPRLMGAAYSG</sequence>